<sequence length="245" mass="27165">MAQSRTRKRGRATANPVDSDQSNNSKRPSTTKTTRPAKDRNSGRNLGEKSSRVQSVIKAAKQGRKGAIDAIERIRERGNEVLLVIEDERRRSNDGPNSRADGESAASLATEYALHSHDPIAGCETFEEAKRALQRFQSLATRFDAVTDQDLGPTEPRWMRWKQDVVDLTALNTKARKLSHQIIEGHLAPTGWLELTNPQRDGEDQELAQIAIEIVEEAVPRGAATWGTAAAQLIDVYGRVLKDTF</sequence>
<name>A0A9W8ULW0_AKAMU</name>
<proteinExistence type="predicted"/>
<dbReference type="KEGG" id="amus:LMH87_010350"/>
<reference evidence="2" key="1">
    <citation type="journal article" date="2023" name="Access Microbiol">
        <title>De-novo genome assembly for Akanthomyces muscarius, a biocontrol agent of insect agricultural pests.</title>
        <authorList>
            <person name="Erdos Z."/>
            <person name="Studholme D.J."/>
            <person name="Raymond B."/>
            <person name="Sharma M."/>
        </authorList>
    </citation>
    <scope>NUCLEOTIDE SEQUENCE</scope>
    <source>
        <strain evidence="2">Ve6</strain>
    </source>
</reference>
<dbReference type="GeneID" id="80897509"/>
<dbReference type="RefSeq" id="XP_056054541.1">
    <property type="nucleotide sequence ID" value="XM_056197497.1"/>
</dbReference>
<comment type="caution">
    <text evidence="2">The sequence shown here is derived from an EMBL/GenBank/DDBJ whole genome shotgun (WGS) entry which is preliminary data.</text>
</comment>
<gene>
    <name evidence="2" type="ORF">LMH87_010350</name>
</gene>
<feature type="region of interest" description="Disordered" evidence="1">
    <location>
        <begin position="1"/>
        <end position="66"/>
    </location>
</feature>
<accession>A0A9W8ULW0</accession>
<organism evidence="2 3">
    <name type="scientific">Akanthomyces muscarius</name>
    <name type="common">Entomopathogenic fungus</name>
    <name type="synonym">Lecanicillium muscarium</name>
    <dbReference type="NCBI Taxonomy" id="2231603"/>
    <lineage>
        <taxon>Eukaryota</taxon>
        <taxon>Fungi</taxon>
        <taxon>Dikarya</taxon>
        <taxon>Ascomycota</taxon>
        <taxon>Pezizomycotina</taxon>
        <taxon>Sordariomycetes</taxon>
        <taxon>Hypocreomycetidae</taxon>
        <taxon>Hypocreales</taxon>
        <taxon>Cordycipitaceae</taxon>
        <taxon>Akanthomyces</taxon>
    </lineage>
</organism>
<dbReference type="Proteomes" id="UP001144673">
    <property type="component" value="Chromosome 5"/>
</dbReference>
<evidence type="ECO:0000313" key="3">
    <source>
        <dbReference type="Proteomes" id="UP001144673"/>
    </source>
</evidence>
<dbReference type="AlphaFoldDB" id="A0A9W8ULW0"/>
<protein>
    <submittedName>
        <fullName evidence="2">Uncharacterized protein</fullName>
    </submittedName>
</protein>
<feature type="compositionally biased region" description="Basic residues" evidence="1">
    <location>
        <begin position="1"/>
        <end position="11"/>
    </location>
</feature>
<feature type="compositionally biased region" description="Polar residues" evidence="1">
    <location>
        <begin position="16"/>
        <end position="34"/>
    </location>
</feature>
<feature type="compositionally biased region" description="Basic and acidic residues" evidence="1">
    <location>
        <begin position="36"/>
        <end position="51"/>
    </location>
</feature>
<evidence type="ECO:0000256" key="1">
    <source>
        <dbReference type="SAM" id="MobiDB-lite"/>
    </source>
</evidence>
<keyword evidence="3" id="KW-1185">Reference proteome</keyword>
<dbReference type="EMBL" id="JAJHUN010000008">
    <property type="protein sequence ID" value="KAJ4153883.1"/>
    <property type="molecule type" value="Genomic_DNA"/>
</dbReference>
<evidence type="ECO:0000313" key="2">
    <source>
        <dbReference type="EMBL" id="KAJ4153883.1"/>
    </source>
</evidence>